<sequence length="231" mass="26462">MSHKSNIFLFILFLSFYHISSAQQTVSSQETMLYNVSDVYLQKLIDTAKKNYPRLQVYDKRIENAQIEVKRAKAGWFDALSFSYLYSPNNATTIVDPNLLNGYQVGMFVNVGSMLQRPATIKKAKTDVEISKAEKAEYELNITALVKQRYYLYIQALSVLKMKAQSLIDVESTMQQVKYKYEKGEETLDAYNKDLVSYEDRIEGKMQAEGAVLIAKSNLEELLGTKLENIK</sequence>
<organism evidence="4 5">
    <name type="scientific">Ilyomonas limi</name>
    <dbReference type="NCBI Taxonomy" id="2575867"/>
    <lineage>
        <taxon>Bacteria</taxon>
        <taxon>Pseudomonadati</taxon>
        <taxon>Bacteroidota</taxon>
        <taxon>Chitinophagia</taxon>
        <taxon>Chitinophagales</taxon>
        <taxon>Chitinophagaceae</taxon>
        <taxon>Ilyomonas</taxon>
    </lineage>
</organism>
<dbReference type="OrthoDB" id="793488at2"/>
<dbReference type="RefSeq" id="WP_137263719.1">
    <property type="nucleotide sequence ID" value="NZ_SZQL01000023.1"/>
</dbReference>
<evidence type="ECO:0000313" key="4">
    <source>
        <dbReference type="EMBL" id="TKK65234.1"/>
    </source>
</evidence>
<evidence type="ECO:0000313" key="5">
    <source>
        <dbReference type="Proteomes" id="UP000305848"/>
    </source>
</evidence>
<dbReference type="Pfam" id="PF02321">
    <property type="entry name" value="OEP"/>
    <property type="match status" value="1"/>
</dbReference>
<evidence type="ECO:0000256" key="1">
    <source>
        <dbReference type="ARBA" id="ARBA00007613"/>
    </source>
</evidence>
<dbReference type="GO" id="GO:0015562">
    <property type="term" value="F:efflux transmembrane transporter activity"/>
    <property type="evidence" value="ECO:0007669"/>
    <property type="project" value="InterPro"/>
</dbReference>
<feature type="coiled-coil region" evidence="2">
    <location>
        <begin position="181"/>
        <end position="208"/>
    </location>
</feature>
<dbReference type="AlphaFoldDB" id="A0A4U3KUM5"/>
<proteinExistence type="inferred from homology"/>
<name>A0A4U3KUM5_9BACT</name>
<reference evidence="4 5" key="1">
    <citation type="submission" date="2019-05" db="EMBL/GenBank/DDBJ databases">
        <title>Panacibacter sp. strain 17mud1-8 Genome sequencing and assembly.</title>
        <authorList>
            <person name="Chhetri G."/>
        </authorList>
    </citation>
    <scope>NUCLEOTIDE SEQUENCE [LARGE SCALE GENOMIC DNA]</scope>
    <source>
        <strain evidence="4 5">17mud1-8</strain>
    </source>
</reference>
<dbReference type="SUPFAM" id="SSF56954">
    <property type="entry name" value="Outer membrane efflux proteins (OEP)"/>
    <property type="match status" value="1"/>
</dbReference>
<dbReference type="Gene3D" id="1.20.1600.10">
    <property type="entry name" value="Outer membrane efflux proteins (OEP)"/>
    <property type="match status" value="1"/>
</dbReference>
<feature type="signal peptide" evidence="3">
    <location>
        <begin position="1"/>
        <end position="22"/>
    </location>
</feature>
<dbReference type="Proteomes" id="UP000305848">
    <property type="component" value="Unassembled WGS sequence"/>
</dbReference>
<keyword evidence="5" id="KW-1185">Reference proteome</keyword>
<keyword evidence="2" id="KW-0175">Coiled coil</keyword>
<protein>
    <submittedName>
        <fullName evidence="4">TolC family protein</fullName>
    </submittedName>
</protein>
<dbReference type="InterPro" id="IPR003423">
    <property type="entry name" value="OMP_efflux"/>
</dbReference>
<gene>
    <name evidence="4" type="ORF">FC093_20670</name>
</gene>
<keyword evidence="3" id="KW-0732">Signal</keyword>
<dbReference type="EMBL" id="SZQL01000023">
    <property type="protein sequence ID" value="TKK65234.1"/>
    <property type="molecule type" value="Genomic_DNA"/>
</dbReference>
<feature type="chain" id="PRO_5020190382" evidence="3">
    <location>
        <begin position="23"/>
        <end position="231"/>
    </location>
</feature>
<accession>A0A4U3KUM5</accession>
<comment type="caution">
    <text evidence="4">The sequence shown here is derived from an EMBL/GenBank/DDBJ whole genome shotgun (WGS) entry which is preliminary data.</text>
</comment>
<comment type="similarity">
    <text evidence="1">Belongs to the outer membrane factor (OMF) (TC 1.B.17) family.</text>
</comment>
<evidence type="ECO:0000256" key="3">
    <source>
        <dbReference type="SAM" id="SignalP"/>
    </source>
</evidence>
<evidence type="ECO:0000256" key="2">
    <source>
        <dbReference type="SAM" id="Coils"/>
    </source>
</evidence>